<evidence type="ECO:0000313" key="1">
    <source>
        <dbReference type="EMBL" id="KKL27414.1"/>
    </source>
</evidence>
<sequence>MTKERRQVAPYRKAPIHIGDFTDEQWCLIGIIARMQKLTREQLIRKACFEYIDRHKVDAKDMLEKITRILK</sequence>
<gene>
    <name evidence="1" type="ORF">LCGC14_2385380</name>
</gene>
<comment type="caution">
    <text evidence="1">The sequence shown here is derived from an EMBL/GenBank/DDBJ whole genome shotgun (WGS) entry which is preliminary data.</text>
</comment>
<name>A0A0F9BZU4_9ZZZZ</name>
<dbReference type="EMBL" id="LAZR01035473">
    <property type="protein sequence ID" value="KKL27414.1"/>
    <property type="molecule type" value="Genomic_DNA"/>
</dbReference>
<accession>A0A0F9BZU4</accession>
<proteinExistence type="predicted"/>
<reference evidence="1" key="1">
    <citation type="journal article" date="2015" name="Nature">
        <title>Complex archaea that bridge the gap between prokaryotes and eukaryotes.</title>
        <authorList>
            <person name="Spang A."/>
            <person name="Saw J.H."/>
            <person name="Jorgensen S.L."/>
            <person name="Zaremba-Niedzwiedzka K."/>
            <person name="Martijn J."/>
            <person name="Lind A.E."/>
            <person name="van Eijk R."/>
            <person name="Schleper C."/>
            <person name="Guy L."/>
            <person name="Ettema T.J."/>
        </authorList>
    </citation>
    <scope>NUCLEOTIDE SEQUENCE</scope>
</reference>
<dbReference type="AlphaFoldDB" id="A0A0F9BZU4"/>
<protein>
    <submittedName>
        <fullName evidence="1">Uncharacterized protein</fullName>
    </submittedName>
</protein>
<organism evidence="1">
    <name type="scientific">marine sediment metagenome</name>
    <dbReference type="NCBI Taxonomy" id="412755"/>
    <lineage>
        <taxon>unclassified sequences</taxon>
        <taxon>metagenomes</taxon>
        <taxon>ecological metagenomes</taxon>
    </lineage>
</organism>